<accession>A0A7S1SS84</accession>
<name>A0A7S1SS84_9CHLO</name>
<gene>
    <name evidence="4" type="ORF">TCHU04912_LOCUS8728</name>
</gene>
<dbReference type="AlphaFoldDB" id="A0A7S1SS84"/>
<keyword evidence="2" id="KW-0677">Repeat</keyword>
<dbReference type="PANTHER" id="PTHR10971">
    <property type="entry name" value="MRNA EXPORT FACTOR AND BUB3"/>
    <property type="match status" value="1"/>
</dbReference>
<evidence type="ECO:0008006" key="5">
    <source>
        <dbReference type="Google" id="ProtNLM"/>
    </source>
</evidence>
<dbReference type="Pfam" id="PF00400">
    <property type="entry name" value="WD40"/>
    <property type="match status" value="3"/>
</dbReference>
<organism evidence="4">
    <name type="scientific">Tetraselmis chuii</name>
    <dbReference type="NCBI Taxonomy" id="63592"/>
    <lineage>
        <taxon>Eukaryota</taxon>
        <taxon>Viridiplantae</taxon>
        <taxon>Chlorophyta</taxon>
        <taxon>core chlorophytes</taxon>
        <taxon>Chlorodendrophyceae</taxon>
        <taxon>Chlorodendrales</taxon>
        <taxon>Chlorodendraceae</taxon>
        <taxon>Tetraselmis</taxon>
    </lineage>
</organism>
<dbReference type="InterPro" id="IPR020472">
    <property type="entry name" value="WD40_PAC1"/>
</dbReference>
<evidence type="ECO:0000313" key="4">
    <source>
        <dbReference type="EMBL" id="CAD9206492.1"/>
    </source>
</evidence>
<keyword evidence="1 3" id="KW-0853">WD repeat</keyword>
<dbReference type="Gene3D" id="2.130.10.10">
    <property type="entry name" value="YVTN repeat-like/Quinoprotein amine dehydrogenase"/>
    <property type="match status" value="1"/>
</dbReference>
<sequence length="336" mass="37654">MATLNNPGEVLLNPPADGVSALTFSGDSDLLLVCSWDSTTRLYDVNRNTLCGRHVHAAPVLDACFDGDSAAFSVGLEGKLKRFDFNSQTEYVIGSHEQPIKSVLRLPDAGLLLTGSWDQTMKVWDPRVEPAHSCVATVPLNGKVYSMDAVGQRVVLATSNRQVFIFDIRNIHEGRPEQQRESSLRFQTRCIRCYPNGEGYALSSVEGRVAMEYFETTEEAQTRKYAFKCHRRQENGKDVVYPVNSISFHREHGTFATGGCDGIVNVWDGENKKRLYQYQRYPTSIAALSFNRSGSLLAVASSYTYEQGEKDHPSDTIYIRQVNDNEVRPKPRSKPQ</sequence>
<dbReference type="PRINTS" id="PR00320">
    <property type="entry name" value="GPROTEINBRPT"/>
</dbReference>
<dbReference type="InterPro" id="IPR036322">
    <property type="entry name" value="WD40_repeat_dom_sf"/>
</dbReference>
<reference evidence="4" key="1">
    <citation type="submission" date="2021-01" db="EMBL/GenBank/DDBJ databases">
        <authorList>
            <person name="Corre E."/>
            <person name="Pelletier E."/>
            <person name="Niang G."/>
            <person name="Scheremetjew M."/>
            <person name="Finn R."/>
            <person name="Kale V."/>
            <person name="Holt S."/>
            <person name="Cochrane G."/>
            <person name="Meng A."/>
            <person name="Brown T."/>
            <person name="Cohen L."/>
        </authorList>
    </citation>
    <scope>NUCLEOTIDE SEQUENCE</scope>
    <source>
        <strain evidence="4">PLY429</strain>
    </source>
</reference>
<feature type="repeat" description="WD" evidence="3">
    <location>
        <begin position="243"/>
        <end position="277"/>
    </location>
</feature>
<protein>
    <recommendedName>
        <fullName evidence="5">Mitotic checkpoint protein BUB3</fullName>
    </recommendedName>
</protein>
<dbReference type="EMBL" id="HBGG01017006">
    <property type="protein sequence ID" value="CAD9206492.1"/>
    <property type="molecule type" value="Transcribed_RNA"/>
</dbReference>
<evidence type="ECO:0000256" key="1">
    <source>
        <dbReference type="ARBA" id="ARBA00022574"/>
    </source>
</evidence>
<feature type="repeat" description="WD" evidence="3">
    <location>
        <begin position="93"/>
        <end position="125"/>
    </location>
</feature>
<dbReference type="SMART" id="SM00320">
    <property type="entry name" value="WD40"/>
    <property type="match status" value="5"/>
</dbReference>
<dbReference type="PROSITE" id="PS50294">
    <property type="entry name" value="WD_REPEATS_REGION"/>
    <property type="match status" value="1"/>
</dbReference>
<dbReference type="PROSITE" id="PS50082">
    <property type="entry name" value="WD_REPEATS_2"/>
    <property type="match status" value="2"/>
</dbReference>
<evidence type="ECO:0000256" key="3">
    <source>
        <dbReference type="PROSITE-ProRule" id="PRU00221"/>
    </source>
</evidence>
<evidence type="ECO:0000256" key="2">
    <source>
        <dbReference type="ARBA" id="ARBA00022737"/>
    </source>
</evidence>
<dbReference type="InterPro" id="IPR015943">
    <property type="entry name" value="WD40/YVTN_repeat-like_dom_sf"/>
</dbReference>
<proteinExistence type="predicted"/>
<dbReference type="SUPFAM" id="SSF50978">
    <property type="entry name" value="WD40 repeat-like"/>
    <property type="match status" value="1"/>
</dbReference>
<dbReference type="InterPro" id="IPR001680">
    <property type="entry name" value="WD40_rpt"/>
</dbReference>